<dbReference type="AlphaFoldDB" id="I1C9A2"/>
<name>I1C9A2_RHIO9</name>
<accession>I1C9A2</accession>
<dbReference type="Proteomes" id="UP000009138">
    <property type="component" value="Unassembled WGS sequence"/>
</dbReference>
<evidence type="ECO:0000313" key="2">
    <source>
        <dbReference type="Proteomes" id="UP000009138"/>
    </source>
</evidence>
<dbReference type="EMBL" id="CH476738">
    <property type="protein sequence ID" value="EIE85032.1"/>
    <property type="molecule type" value="Genomic_DNA"/>
</dbReference>
<evidence type="ECO:0000313" key="1">
    <source>
        <dbReference type="EMBL" id="EIE85032.1"/>
    </source>
</evidence>
<proteinExistence type="predicted"/>
<sequence length="52" mass="6080">MFVVAHFHLFKFLRTSLNKSSMPRVSPILPTKPINVEYVYTSGRNPRDIMSR</sequence>
<dbReference type="RefSeq" id="XP_067520428.1">
    <property type="nucleotide sequence ID" value="XM_067664327.1"/>
</dbReference>
<protein>
    <submittedName>
        <fullName evidence="1">Uncharacterized protein</fullName>
    </submittedName>
</protein>
<gene>
    <name evidence="1" type="ORF">RO3G_09742</name>
</gene>
<dbReference type="VEuPathDB" id="FungiDB:RO3G_09742"/>
<reference evidence="1 2" key="1">
    <citation type="journal article" date="2009" name="PLoS Genet.">
        <title>Genomic analysis of the basal lineage fungus Rhizopus oryzae reveals a whole-genome duplication.</title>
        <authorList>
            <person name="Ma L.-J."/>
            <person name="Ibrahim A.S."/>
            <person name="Skory C."/>
            <person name="Grabherr M.G."/>
            <person name="Burger G."/>
            <person name="Butler M."/>
            <person name="Elias M."/>
            <person name="Idnurm A."/>
            <person name="Lang B.F."/>
            <person name="Sone T."/>
            <person name="Abe A."/>
            <person name="Calvo S.E."/>
            <person name="Corrochano L.M."/>
            <person name="Engels R."/>
            <person name="Fu J."/>
            <person name="Hansberg W."/>
            <person name="Kim J.-M."/>
            <person name="Kodira C.D."/>
            <person name="Koehrsen M.J."/>
            <person name="Liu B."/>
            <person name="Miranda-Saavedra D."/>
            <person name="O'Leary S."/>
            <person name="Ortiz-Castellanos L."/>
            <person name="Poulter R."/>
            <person name="Rodriguez-Romero J."/>
            <person name="Ruiz-Herrera J."/>
            <person name="Shen Y.-Q."/>
            <person name="Zeng Q."/>
            <person name="Galagan J."/>
            <person name="Birren B.W."/>
            <person name="Cuomo C.A."/>
            <person name="Wickes B.L."/>
        </authorList>
    </citation>
    <scope>NUCLEOTIDE SEQUENCE [LARGE SCALE GENOMIC DNA]</scope>
    <source>
        <strain evidence="2">RA 99-880 / ATCC MYA-4621 / FGSC 9543 / NRRL 43880</strain>
    </source>
</reference>
<dbReference type="InParanoid" id="I1C9A2"/>
<organism evidence="1 2">
    <name type="scientific">Rhizopus delemar (strain RA 99-880 / ATCC MYA-4621 / FGSC 9543 / NRRL 43880)</name>
    <name type="common">Mucormycosis agent</name>
    <name type="synonym">Rhizopus arrhizus var. delemar</name>
    <dbReference type="NCBI Taxonomy" id="246409"/>
    <lineage>
        <taxon>Eukaryota</taxon>
        <taxon>Fungi</taxon>
        <taxon>Fungi incertae sedis</taxon>
        <taxon>Mucoromycota</taxon>
        <taxon>Mucoromycotina</taxon>
        <taxon>Mucoromycetes</taxon>
        <taxon>Mucorales</taxon>
        <taxon>Mucorineae</taxon>
        <taxon>Rhizopodaceae</taxon>
        <taxon>Rhizopus</taxon>
    </lineage>
</organism>
<keyword evidence="2" id="KW-1185">Reference proteome</keyword>
<dbReference type="GeneID" id="93616708"/>